<comment type="similarity">
    <text evidence="1">Belongs to the metallo-dependent hydrolases superfamily.</text>
</comment>
<dbReference type="InterPro" id="IPR006680">
    <property type="entry name" value="Amidohydro-rel"/>
</dbReference>
<evidence type="ECO:0000256" key="1">
    <source>
        <dbReference type="ARBA" id="ARBA00038310"/>
    </source>
</evidence>
<protein>
    <submittedName>
        <fullName evidence="3">Amidohydrolase family protein</fullName>
    </submittedName>
</protein>
<proteinExistence type="inferred from homology"/>
<dbReference type="PANTHER" id="PTHR43569">
    <property type="entry name" value="AMIDOHYDROLASE"/>
    <property type="match status" value="1"/>
</dbReference>
<dbReference type="PANTHER" id="PTHR43569:SF2">
    <property type="entry name" value="AMIDOHYDROLASE-RELATED DOMAIN-CONTAINING PROTEIN"/>
    <property type="match status" value="1"/>
</dbReference>
<dbReference type="Pfam" id="PF04909">
    <property type="entry name" value="Amidohydro_2"/>
    <property type="match status" value="1"/>
</dbReference>
<dbReference type="Proteomes" id="UP000315364">
    <property type="component" value="Chromosome"/>
</dbReference>
<dbReference type="OrthoDB" id="9787654at2"/>
<reference evidence="3 4" key="1">
    <citation type="submission" date="2019-07" db="EMBL/GenBank/DDBJ databases">
        <title>Full genome sequence of Devosia sp. Gsoil 520.</title>
        <authorList>
            <person name="Im W.-T."/>
        </authorList>
    </citation>
    <scope>NUCLEOTIDE SEQUENCE [LARGE SCALE GENOMIC DNA]</scope>
    <source>
        <strain evidence="3 4">Gsoil 520</strain>
    </source>
</reference>
<dbReference type="InterPro" id="IPR052350">
    <property type="entry name" value="Metallo-dep_Lactonases"/>
</dbReference>
<feature type="domain" description="Amidohydrolase-related" evidence="2">
    <location>
        <begin position="65"/>
        <end position="337"/>
    </location>
</feature>
<dbReference type="KEGG" id="dea:FPZ08_11650"/>
<dbReference type="EMBL" id="CP042304">
    <property type="protein sequence ID" value="QDZ11357.1"/>
    <property type="molecule type" value="Genomic_DNA"/>
</dbReference>
<organism evidence="3 4">
    <name type="scientific">Devosia ginsengisoli</name>
    <dbReference type="NCBI Taxonomy" id="400770"/>
    <lineage>
        <taxon>Bacteria</taxon>
        <taxon>Pseudomonadati</taxon>
        <taxon>Pseudomonadota</taxon>
        <taxon>Alphaproteobacteria</taxon>
        <taxon>Hyphomicrobiales</taxon>
        <taxon>Devosiaceae</taxon>
        <taxon>Devosia</taxon>
    </lineage>
</organism>
<accession>A0A5B8LSP7</accession>
<dbReference type="Gene3D" id="3.20.20.140">
    <property type="entry name" value="Metal-dependent hydrolases"/>
    <property type="match status" value="1"/>
</dbReference>
<evidence type="ECO:0000259" key="2">
    <source>
        <dbReference type="Pfam" id="PF04909"/>
    </source>
</evidence>
<evidence type="ECO:0000313" key="3">
    <source>
        <dbReference type="EMBL" id="QDZ11357.1"/>
    </source>
</evidence>
<dbReference type="SUPFAM" id="SSF51556">
    <property type="entry name" value="Metallo-dependent hydrolases"/>
    <property type="match status" value="1"/>
</dbReference>
<evidence type="ECO:0000313" key="4">
    <source>
        <dbReference type="Proteomes" id="UP000315364"/>
    </source>
</evidence>
<gene>
    <name evidence="3" type="ORF">FPZ08_11650</name>
</gene>
<keyword evidence="3" id="KW-0378">Hydrolase</keyword>
<sequence>MVCRFARQGGGGGRPAGITRAGAAVRTSARACQTARGLACDIAECRELPRRARPRHQWSGPGVIIDSHQHFWRLETGLYDWIPPADAVLRRNFEVAELAPQLRDAGIGGTILVQAANSEDELAELGRHAAAAGFVRGIVAPLEITRAGVADRIARMAETPLLVGFRPPFTALSDSAGALTDSAGAALGAIDRYGLALDCLAVGPALGLIPALAQSHAGMNLIVDHGGNPDLSAGKVRGEWRESMRQIAGQPNVSCKLSGLLTRLPPGADRTIVAEHVAILRDLFGPSRLLWGSDWPVLTKGDSYGNWLQLCRELLDDLDEAETAAVFGGNAMRVYRLEDAHDRTA</sequence>
<dbReference type="InterPro" id="IPR032466">
    <property type="entry name" value="Metal_Hydrolase"/>
</dbReference>
<keyword evidence="4" id="KW-1185">Reference proteome</keyword>
<name>A0A5B8LSP7_9HYPH</name>
<dbReference type="GO" id="GO:0016787">
    <property type="term" value="F:hydrolase activity"/>
    <property type="evidence" value="ECO:0007669"/>
    <property type="project" value="UniProtKB-KW"/>
</dbReference>
<dbReference type="AlphaFoldDB" id="A0A5B8LSP7"/>